<name>E1ZHT9_CHLVA</name>
<dbReference type="KEGG" id="cvr:CHLNCDRAFT_135252"/>
<gene>
    <name evidence="4" type="ORF">CHLNCDRAFT_135252</name>
</gene>
<dbReference type="STRING" id="554065.E1ZHT9"/>
<evidence type="ECO:0000259" key="3">
    <source>
        <dbReference type="PROSITE" id="PS51228"/>
    </source>
</evidence>
<dbReference type="PANTHER" id="PTHR23310:SF115">
    <property type="entry name" value="ACB DOMAIN-CONTAINING PROTEIN"/>
    <property type="match status" value="1"/>
</dbReference>
<dbReference type="InterPro" id="IPR000582">
    <property type="entry name" value="Acyl-CoA-binding_protein"/>
</dbReference>
<keyword evidence="2" id="KW-0446">Lipid-binding</keyword>
<dbReference type="InterPro" id="IPR035984">
    <property type="entry name" value="Acyl-CoA-binding_sf"/>
</dbReference>
<dbReference type="AlphaFoldDB" id="E1ZHT9"/>
<comment type="similarity">
    <text evidence="1">Belongs to the ACBP family.</text>
</comment>
<dbReference type="GO" id="GO:0006631">
    <property type="term" value="P:fatty acid metabolic process"/>
    <property type="evidence" value="ECO:0007669"/>
    <property type="project" value="TreeGrafter"/>
</dbReference>
<sequence>MATPLEKRFKKAVWLIRNGPPKAGTSNDEKLKFYGLFKQATEGDCTAPQPWAVQKYIDLVAEGDLSWESHEALKDYREEEA</sequence>
<evidence type="ECO:0000313" key="5">
    <source>
        <dbReference type="Proteomes" id="UP000008141"/>
    </source>
</evidence>
<evidence type="ECO:0000256" key="1">
    <source>
        <dbReference type="ARBA" id="ARBA00005567"/>
    </source>
</evidence>
<dbReference type="Gene3D" id="1.20.80.10">
    <property type="match status" value="1"/>
</dbReference>
<dbReference type="InParanoid" id="E1ZHT9"/>
<dbReference type="PANTHER" id="PTHR23310">
    <property type="entry name" value="ACYL-COA-BINDING PROTEIN, ACBP"/>
    <property type="match status" value="1"/>
</dbReference>
<dbReference type="Proteomes" id="UP000008141">
    <property type="component" value="Unassembled WGS sequence"/>
</dbReference>
<keyword evidence="5" id="KW-1185">Reference proteome</keyword>
<dbReference type="OrthoDB" id="346910at2759"/>
<accession>E1ZHT9</accession>
<evidence type="ECO:0000313" key="4">
    <source>
        <dbReference type="EMBL" id="EFN54520.1"/>
    </source>
</evidence>
<reference evidence="4 5" key="1">
    <citation type="journal article" date="2010" name="Plant Cell">
        <title>The Chlorella variabilis NC64A genome reveals adaptation to photosymbiosis, coevolution with viruses, and cryptic sex.</title>
        <authorList>
            <person name="Blanc G."/>
            <person name="Duncan G."/>
            <person name="Agarkova I."/>
            <person name="Borodovsky M."/>
            <person name="Gurnon J."/>
            <person name="Kuo A."/>
            <person name="Lindquist E."/>
            <person name="Lucas S."/>
            <person name="Pangilinan J."/>
            <person name="Polle J."/>
            <person name="Salamov A."/>
            <person name="Terry A."/>
            <person name="Yamada T."/>
            <person name="Dunigan D.D."/>
            <person name="Grigoriev I.V."/>
            <person name="Claverie J.M."/>
            <person name="Van Etten J.L."/>
        </authorList>
    </citation>
    <scope>NUCLEOTIDE SEQUENCE [LARGE SCALE GENOMIC DNA]</scope>
    <source>
        <strain evidence="4 5">NC64A</strain>
    </source>
</reference>
<dbReference type="GO" id="GO:0000062">
    <property type="term" value="F:fatty-acyl-CoA binding"/>
    <property type="evidence" value="ECO:0007669"/>
    <property type="project" value="InterPro"/>
</dbReference>
<dbReference type="EMBL" id="GL433847">
    <property type="protein sequence ID" value="EFN54520.1"/>
    <property type="molecule type" value="Genomic_DNA"/>
</dbReference>
<dbReference type="RefSeq" id="XP_005846622.1">
    <property type="nucleotide sequence ID" value="XM_005846560.1"/>
</dbReference>
<organism evidence="5">
    <name type="scientific">Chlorella variabilis</name>
    <name type="common">Green alga</name>
    <dbReference type="NCBI Taxonomy" id="554065"/>
    <lineage>
        <taxon>Eukaryota</taxon>
        <taxon>Viridiplantae</taxon>
        <taxon>Chlorophyta</taxon>
        <taxon>core chlorophytes</taxon>
        <taxon>Trebouxiophyceae</taxon>
        <taxon>Chlorellales</taxon>
        <taxon>Chlorellaceae</taxon>
        <taxon>Chlorella clade</taxon>
        <taxon>Chlorella</taxon>
    </lineage>
</organism>
<dbReference type="InterPro" id="IPR022408">
    <property type="entry name" value="Acyl-CoA-binding_prot_CS"/>
</dbReference>
<dbReference type="GeneID" id="17354009"/>
<evidence type="ECO:0000256" key="2">
    <source>
        <dbReference type="ARBA" id="ARBA00023121"/>
    </source>
</evidence>
<protein>
    <recommendedName>
        <fullName evidence="3">ACB domain-containing protein</fullName>
    </recommendedName>
</protein>
<dbReference type="PROSITE" id="PS00880">
    <property type="entry name" value="ACB_1"/>
    <property type="match status" value="1"/>
</dbReference>
<feature type="domain" description="ACB" evidence="3">
    <location>
        <begin position="5"/>
        <end position="81"/>
    </location>
</feature>
<dbReference type="InterPro" id="IPR014352">
    <property type="entry name" value="FERM/acyl-CoA-bd_prot_sf"/>
</dbReference>
<dbReference type="Pfam" id="PF00887">
    <property type="entry name" value="ACBP"/>
    <property type="match status" value="1"/>
</dbReference>
<dbReference type="PROSITE" id="PS51228">
    <property type="entry name" value="ACB_2"/>
    <property type="match status" value="1"/>
</dbReference>
<proteinExistence type="inferred from homology"/>
<dbReference type="SUPFAM" id="SSF47027">
    <property type="entry name" value="Acyl-CoA binding protein"/>
    <property type="match status" value="1"/>
</dbReference>